<gene>
    <name evidence="1" type="ORF">H2072_03170</name>
</gene>
<dbReference type="Pfam" id="PF06108">
    <property type="entry name" value="DUF952"/>
    <property type="match status" value="1"/>
</dbReference>
<comment type="caution">
    <text evidence="1">The sequence shown here is derived from an EMBL/GenBank/DDBJ whole genome shotgun (WGS) entry which is preliminary data.</text>
</comment>
<sequence length="120" mass="13963">MINDVYKILTEDEWKKGKASSKIITKLDLKDGFVHLSKASQLNASLSLYFENEQRVVLLQIDKSKIKNNLKYEFSSKSNNRHGKFPHFYGILNTNMISKIWQLQRSAFCIPQEVLLQAEQ</sequence>
<name>A0A838XZU6_9GAMM</name>
<dbReference type="PANTHER" id="PTHR34129">
    <property type="entry name" value="BLR1139 PROTEIN"/>
    <property type="match status" value="1"/>
</dbReference>
<reference evidence="1 2" key="1">
    <citation type="submission" date="2020-06" db="EMBL/GenBank/DDBJ databases">
        <title>Dysbiosis in marine aquaculture revealed through microbiome analysis: reverse ecology for environmental sustainability.</title>
        <authorList>
            <person name="Haro-Moreno J.M."/>
            <person name="Coutinho F.H."/>
            <person name="Zaragoza-Solas A."/>
            <person name="Picazo A."/>
            <person name="Almagro-Moreno S."/>
            <person name="Lopez-Perez M."/>
        </authorList>
    </citation>
    <scope>NUCLEOTIDE SEQUENCE [LARGE SCALE GENOMIC DNA]</scope>
    <source>
        <strain evidence="1">MCMED-G41</strain>
    </source>
</reference>
<organism evidence="1 2">
    <name type="scientific">SAR86 cluster bacterium</name>
    <dbReference type="NCBI Taxonomy" id="2030880"/>
    <lineage>
        <taxon>Bacteria</taxon>
        <taxon>Pseudomonadati</taxon>
        <taxon>Pseudomonadota</taxon>
        <taxon>Gammaproteobacteria</taxon>
        <taxon>SAR86 cluster</taxon>
    </lineage>
</organism>
<evidence type="ECO:0000313" key="2">
    <source>
        <dbReference type="Proteomes" id="UP000551848"/>
    </source>
</evidence>
<dbReference type="Proteomes" id="UP000551848">
    <property type="component" value="Unassembled WGS sequence"/>
</dbReference>
<accession>A0A838XZU6</accession>
<dbReference type="AlphaFoldDB" id="A0A838XZU6"/>
<dbReference type="InterPro" id="IPR009297">
    <property type="entry name" value="DUF952"/>
</dbReference>
<dbReference type="PANTHER" id="PTHR34129:SF1">
    <property type="entry name" value="DUF952 DOMAIN-CONTAINING PROTEIN"/>
    <property type="match status" value="1"/>
</dbReference>
<protein>
    <submittedName>
        <fullName evidence="1">DUF952 domain-containing protein</fullName>
    </submittedName>
</protein>
<dbReference type="EMBL" id="JACETL010000034">
    <property type="protein sequence ID" value="MBA4692730.1"/>
    <property type="molecule type" value="Genomic_DNA"/>
</dbReference>
<dbReference type="SUPFAM" id="SSF56399">
    <property type="entry name" value="ADP-ribosylation"/>
    <property type="match status" value="1"/>
</dbReference>
<dbReference type="Gene3D" id="3.20.170.20">
    <property type="entry name" value="Protein of unknown function DUF952"/>
    <property type="match status" value="1"/>
</dbReference>
<proteinExistence type="predicted"/>
<evidence type="ECO:0000313" key="1">
    <source>
        <dbReference type="EMBL" id="MBA4692730.1"/>
    </source>
</evidence>